<organism evidence="1 2">
    <name type="scientific">Tritrichomonas musculus</name>
    <dbReference type="NCBI Taxonomy" id="1915356"/>
    <lineage>
        <taxon>Eukaryota</taxon>
        <taxon>Metamonada</taxon>
        <taxon>Parabasalia</taxon>
        <taxon>Tritrichomonadida</taxon>
        <taxon>Tritrichomonadidae</taxon>
        <taxon>Tritrichomonas</taxon>
    </lineage>
</organism>
<reference evidence="1 2" key="1">
    <citation type="submission" date="2024-04" db="EMBL/GenBank/DDBJ databases">
        <title>Tritrichomonas musculus Genome.</title>
        <authorList>
            <person name="Alves-Ferreira E."/>
            <person name="Grigg M."/>
            <person name="Lorenzi H."/>
            <person name="Galac M."/>
        </authorList>
    </citation>
    <scope>NUCLEOTIDE SEQUENCE [LARGE SCALE GENOMIC DNA]</scope>
    <source>
        <strain evidence="1 2">EAF2021</strain>
    </source>
</reference>
<keyword evidence="2" id="KW-1185">Reference proteome</keyword>
<accession>A0ABR2H4J8</accession>
<evidence type="ECO:0008006" key="3">
    <source>
        <dbReference type="Google" id="ProtNLM"/>
    </source>
</evidence>
<evidence type="ECO:0000313" key="2">
    <source>
        <dbReference type="Proteomes" id="UP001470230"/>
    </source>
</evidence>
<sequence>MTPPNLIEYSAFFISCSIFKYLFHNGAEIKPSIWAYAVHSNNQEMIDLLEKNQIKLKEYDDDNNEEEEEEIFPFKESVLKSIAYHNNVAANFILNKYEKEKAKKSKNSKYKYKIEKLIISKAFQNYNFKNNDIFFYLCIYDYVPLVKTFISTRKINIETIRILYLKIL</sequence>
<dbReference type="EMBL" id="JAPFFF010000047">
    <property type="protein sequence ID" value="KAK8840380.1"/>
    <property type="molecule type" value="Genomic_DNA"/>
</dbReference>
<comment type="caution">
    <text evidence="1">The sequence shown here is derived from an EMBL/GenBank/DDBJ whole genome shotgun (WGS) entry which is preliminary data.</text>
</comment>
<dbReference type="Proteomes" id="UP001470230">
    <property type="component" value="Unassembled WGS sequence"/>
</dbReference>
<evidence type="ECO:0000313" key="1">
    <source>
        <dbReference type="EMBL" id="KAK8840380.1"/>
    </source>
</evidence>
<protein>
    <recommendedName>
        <fullName evidence="3">DUF3447 domain-containing protein</fullName>
    </recommendedName>
</protein>
<gene>
    <name evidence="1" type="ORF">M9Y10_030941</name>
</gene>
<proteinExistence type="predicted"/>
<name>A0ABR2H4J8_9EUKA</name>